<evidence type="ECO:0000313" key="2">
    <source>
        <dbReference type="EMBL" id="JAC93333.1"/>
    </source>
</evidence>
<proteinExistence type="evidence at transcript level"/>
<dbReference type="AlphaFoldDB" id="A0A090XER6"/>
<protein>
    <submittedName>
        <fullName evidence="2">Putative secreted protein</fullName>
    </submittedName>
</protein>
<organism evidence="2">
    <name type="scientific">Ixodes ricinus</name>
    <name type="common">Common tick</name>
    <name type="synonym">Acarus ricinus</name>
    <dbReference type="NCBI Taxonomy" id="34613"/>
    <lineage>
        <taxon>Eukaryota</taxon>
        <taxon>Metazoa</taxon>
        <taxon>Ecdysozoa</taxon>
        <taxon>Arthropoda</taxon>
        <taxon>Chelicerata</taxon>
        <taxon>Arachnida</taxon>
        <taxon>Acari</taxon>
        <taxon>Parasitiformes</taxon>
        <taxon>Ixodida</taxon>
        <taxon>Ixodoidea</taxon>
        <taxon>Ixodidae</taxon>
        <taxon>Ixodinae</taxon>
        <taxon>Ixodes</taxon>
    </lineage>
</organism>
<feature type="signal peptide" evidence="1">
    <location>
        <begin position="1"/>
        <end position="28"/>
    </location>
</feature>
<reference evidence="2" key="1">
    <citation type="journal article" date="2015" name="PLoS Negl. Trop. Dis.">
        <title>Deep Sequencing Analysis of the Ixodes ricinus Haemocytome.</title>
        <authorList>
            <person name="Kotsyfakis M."/>
            <person name="Kopacek P."/>
            <person name="Franta Z."/>
            <person name="Pedra J.H."/>
            <person name="Ribeiro J.M."/>
        </authorList>
    </citation>
    <scope>NUCLEOTIDE SEQUENCE</scope>
</reference>
<name>A0A090XER6_IXORI</name>
<accession>A0A090XER6</accession>
<feature type="chain" id="PRO_5001869165" evidence="1">
    <location>
        <begin position="29"/>
        <end position="96"/>
    </location>
</feature>
<evidence type="ECO:0000256" key="1">
    <source>
        <dbReference type="SAM" id="SignalP"/>
    </source>
</evidence>
<dbReference type="EMBL" id="GBIH01001377">
    <property type="protein sequence ID" value="JAC93333.1"/>
    <property type="molecule type" value="mRNA"/>
</dbReference>
<sequence>MALNVFTLLQLVFLAAITFNANLHSIAAESETSTNRDSGKPIEVQFCETNCTEENGVWVGCTDNCTCVHVGNCTEGRCMEWGGGDYEDYTTLEAED</sequence>
<keyword evidence="1" id="KW-0732">Signal</keyword>